<name>A4WVV9_CERS5</name>
<evidence type="ECO:0000313" key="2">
    <source>
        <dbReference type="EMBL" id="ABP71523.1"/>
    </source>
</evidence>
<dbReference type="HOGENOM" id="CLU_2864936_0_0_5"/>
<dbReference type="EMBL" id="CP000661">
    <property type="protein sequence ID" value="ABP71523.1"/>
    <property type="molecule type" value="Genomic_DNA"/>
</dbReference>
<organism evidence="2">
    <name type="scientific">Cereibacter sphaeroides (strain ATCC 17025 / ATH 2.4.3)</name>
    <name type="common">Rhodobacter sphaeroides</name>
    <dbReference type="NCBI Taxonomy" id="349102"/>
    <lineage>
        <taxon>Bacteria</taxon>
        <taxon>Pseudomonadati</taxon>
        <taxon>Pseudomonadota</taxon>
        <taxon>Alphaproteobacteria</taxon>
        <taxon>Rhodobacterales</taxon>
        <taxon>Paracoccaceae</taxon>
        <taxon>Cereibacter</taxon>
    </lineage>
</organism>
<feature type="region of interest" description="Disordered" evidence="1">
    <location>
        <begin position="1"/>
        <end position="64"/>
    </location>
</feature>
<evidence type="ECO:0000256" key="1">
    <source>
        <dbReference type="SAM" id="MobiDB-lite"/>
    </source>
</evidence>
<dbReference type="AlphaFoldDB" id="A4WVV9"/>
<dbReference type="STRING" id="349102.Rsph17025_2636"/>
<reference evidence="2" key="1">
    <citation type="submission" date="2007-04" db="EMBL/GenBank/DDBJ databases">
        <title>Complete sequence of chromosome of Rhodobacter sphaeroides ATCC 17025.</title>
        <authorList>
            <consortium name="US DOE Joint Genome Institute"/>
            <person name="Copeland A."/>
            <person name="Lucas S."/>
            <person name="Lapidus A."/>
            <person name="Barry K."/>
            <person name="Detter J.C."/>
            <person name="Glavina del Rio T."/>
            <person name="Hammon N."/>
            <person name="Israni S."/>
            <person name="Dalin E."/>
            <person name="Tice H."/>
            <person name="Pitluck S."/>
            <person name="Chertkov O."/>
            <person name="Brettin T."/>
            <person name="Bruce D."/>
            <person name="Han C."/>
            <person name="Schmutz J."/>
            <person name="Larimer F."/>
            <person name="Land M."/>
            <person name="Hauser L."/>
            <person name="Kyrpides N."/>
            <person name="Kim E."/>
            <person name="Richardson P."/>
            <person name="Mackenzie C."/>
            <person name="Choudhary M."/>
            <person name="Donohue T.J."/>
            <person name="Kaplan S."/>
        </authorList>
    </citation>
    <scope>NUCLEOTIDE SEQUENCE [LARGE SCALE GENOMIC DNA]</scope>
    <source>
        <strain evidence="2">ATCC 17025</strain>
    </source>
</reference>
<proteinExistence type="predicted"/>
<accession>A4WVV9</accession>
<protein>
    <submittedName>
        <fullName evidence="2">Uncharacterized protein</fullName>
    </submittedName>
</protein>
<sequence>MSRRSVGGDGSHDHQKHQRNEDAARRRGFGFHDGRLHDGFGHATGKGRRGGDGQGSGERKFLHL</sequence>
<gene>
    <name evidence="2" type="ordered locus">Rsph17025_2636</name>
</gene>
<feature type="compositionally biased region" description="Basic and acidic residues" evidence="1">
    <location>
        <begin position="10"/>
        <end position="40"/>
    </location>
</feature>
<dbReference type="KEGG" id="rsq:Rsph17025_2636"/>